<accession>A0A835RNQ9</accession>
<dbReference type="InterPro" id="IPR023405">
    <property type="entry name" value="Topo_IA_core_domain"/>
</dbReference>
<dbReference type="AlphaFoldDB" id="A0A835RNQ9"/>
<dbReference type="FunFam" id="1.10.290.10:FF:000001">
    <property type="entry name" value="DNA topoisomerase"/>
    <property type="match status" value="1"/>
</dbReference>
<dbReference type="Pfam" id="PF01751">
    <property type="entry name" value="Toprim"/>
    <property type="match status" value="1"/>
</dbReference>
<keyword evidence="8 11" id="KW-0799">Topoisomerase</keyword>
<dbReference type="InterPro" id="IPR013497">
    <property type="entry name" value="Topo_IA_cen"/>
</dbReference>
<evidence type="ECO:0000256" key="9">
    <source>
        <dbReference type="ARBA" id="ARBA00023125"/>
    </source>
</evidence>
<dbReference type="SMART" id="SM00436">
    <property type="entry name" value="TOP1Bc"/>
    <property type="match status" value="1"/>
</dbReference>
<evidence type="ECO:0000256" key="2">
    <source>
        <dbReference type="ARBA" id="ARBA00001946"/>
    </source>
</evidence>
<dbReference type="GO" id="GO:0003677">
    <property type="term" value="F:DNA binding"/>
    <property type="evidence" value="ECO:0007669"/>
    <property type="project" value="UniProtKB-KW"/>
</dbReference>
<evidence type="ECO:0000259" key="14">
    <source>
        <dbReference type="PROSITE" id="PS52039"/>
    </source>
</evidence>
<dbReference type="GO" id="GO:0005634">
    <property type="term" value="C:nucleus"/>
    <property type="evidence" value="ECO:0007669"/>
    <property type="project" value="TreeGrafter"/>
</dbReference>
<dbReference type="InterPro" id="IPR003601">
    <property type="entry name" value="Topo_IA_2"/>
</dbReference>
<dbReference type="PRINTS" id="PR00417">
    <property type="entry name" value="PRTPISMRASEI"/>
</dbReference>
<gene>
    <name evidence="15" type="ORF">HPP92_005922</name>
</gene>
<dbReference type="InterPro" id="IPR000380">
    <property type="entry name" value="Topo_IA"/>
</dbReference>
<evidence type="ECO:0000313" key="16">
    <source>
        <dbReference type="Proteomes" id="UP000636800"/>
    </source>
</evidence>
<dbReference type="EC" id="5.6.2.1" evidence="11"/>
<dbReference type="InterPro" id="IPR023406">
    <property type="entry name" value="Topo_IA_AS"/>
</dbReference>
<dbReference type="PROSITE" id="PS00396">
    <property type="entry name" value="TOPO_IA_1"/>
    <property type="match status" value="1"/>
</dbReference>
<keyword evidence="10 11" id="KW-0413">Isomerase</keyword>
<dbReference type="Gene3D" id="1.10.460.10">
    <property type="entry name" value="Topoisomerase I, domain 2"/>
    <property type="match status" value="1"/>
</dbReference>
<dbReference type="PROSITE" id="PS52039">
    <property type="entry name" value="TOPO_IA_2"/>
    <property type="match status" value="1"/>
</dbReference>
<keyword evidence="4" id="KW-0479">Metal-binding</keyword>
<comment type="similarity">
    <text evidence="3 11">Belongs to the type IA topoisomerase family.</text>
</comment>
<keyword evidence="5" id="KW-0863">Zinc-finger</keyword>
<evidence type="ECO:0000256" key="6">
    <source>
        <dbReference type="ARBA" id="ARBA00022833"/>
    </source>
</evidence>
<dbReference type="Pfam" id="PF01131">
    <property type="entry name" value="Topoisom_bac"/>
    <property type="match status" value="1"/>
</dbReference>
<dbReference type="GO" id="GO:0006310">
    <property type="term" value="P:DNA recombination"/>
    <property type="evidence" value="ECO:0007669"/>
    <property type="project" value="TreeGrafter"/>
</dbReference>
<dbReference type="InterPro" id="IPR013824">
    <property type="entry name" value="Topo_IA_cen_sub1"/>
</dbReference>
<dbReference type="GO" id="GO:0031422">
    <property type="term" value="C:RecQ family helicase-topoisomerase III complex"/>
    <property type="evidence" value="ECO:0007669"/>
    <property type="project" value="TreeGrafter"/>
</dbReference>
<evidence type="ECO:0000259" key="13">
    <source>
        <dbReference type="PROSITE" id="PS50880"/>
    </source>
</evidence>
<dbReference type="SUPFAM" id="SSF56712">
    <property type="entry name" value="Prokaryotic type I DNA topoisomerase"/>
    <property type="match status" value="1"/>
</dbReference>
<protein>
    <recommendedName>
        <fullName evidence="11">DNA topoisomerase</fullName>
        <ecNumber evidence="11">5.6.2.1</ecNumber>
    </recommendedName>
</protein>
<dbReference type="EMBL" id="JADCNL010000002">
    <property type="protein sequence ID" value="KAG0492524.1"/>
    <property type="molecule type" value="Genomic_DNA"/>
</dbReference>
<dbReference type="GO" id="GO:0008270">
    <property type="term" value="F:zinc ion binding"/>
    <property type="evidence" value="ECO:0007669"/>
    <property type="project" value="UniProtKB-KW"/>
</dbReference>
<name>A0A835RNQ9_VANPL</name>
<dbReference type="InterPro" id="IPR034144">
    <property type="entry name" value="TOPRIM_TopoIII"/>
</dbReference>
<dbReference type="Proteomes" id="UP000636800">
    <property type="component" value="Chromosome 2"/>
</dbReference>
<feature type="domain" description="Topo IA-type catalytic" evidence="14">
    <location>
        <begin position="172"/>
        <end position="538"/>
    </location>
</feature>
<evidence type="ECO:0000256" key="5">
    <source>
        <dbReference type="ARBA" id="ARBA00022771"/>
    </source>
</evidence>
<dbReference type="CDD" id="cd03362">
    <property type="entry name" value="TOPRIM_TopoIA_TopoIII"/>
    <property type="match status" value="1"/>
</dbReference>
<dbReference type="InterPro" id="IPR013826">
    <property type="entry name" value="Topo_IA_cen_sub3"/>
</dbReference>
<comment type="cofactor">
    <cofactor evidence="2">
        <name>Mg(2+)</name>
        <dbReference type="ChEBI" id="CHEBI:18420"/>
    </cofactor>
</comment>
<reference evidence="15 16" key="1">
    <citation type="journal article" date="2020" name="Nat. Food">
        <title>A phased Vanilla planifolia genome enables genetic improvement of flavour and production.</title>
        <authorList>
            <person name="Hasing T."/>
            <person name="Tang H."/>
            <person name="Brym M."/>
            <person name="Khazi F."/>
            <person name="Huang T."/>
            <person name="Chambers A.H."/>
        </authorList>
    </citation>
    <scope>NUCLEOTIDE SEQUENCE [LARGE SCALE GENOMIC DNA]</scope>
    <source>
        <tissue evidence="15">Leaf</tissue>
    </source>
</reference>
<evidence type="ECO:0000256" key="7">
    <source>
        <dbReference type="ARBA" id="ARBA00022842"/>
    </source>
</evidence>
<organism evidence="15 16">
    <name type="scientific">Vanilla planifolia</name>
    <name type="common">Vanilla</name>
    <dbReference type="NCBI Taxonomy" id="51239"/>
    <lineage>
        <taxon>Eukaryota</taxon>
        <taxon>Viridiplantae</taxon>
        <taxon>Streptophyta</taxon>
        <taxon>Embryophyta</taxon>
        <taxon>Tracheophyta</taxon>
        <taxon>Spermatophyta</taxon>
        <taxon>Magnoliopsida</taxon>
        <taxon>Liliopsida</taxon>
        <taxon>Asparagales</taxon>
        <taxon>Orchidaceae</taxon>
        <taxon>Vanilloideae</taxon>
        <taxon>Vanilleae</taxon>
        <taxon>Vanilla</taxon>
    </lineage>
</organism>
<dbReference type="PANTHER" id="PTHR11390">
    <property type="entry name" value="PROKARYOTIC DNA TOPOISOMERASE"/>
    <property type="match status" value="1"/>
</dbReference>
<dbReference type="InterPro" id="IPR003602">
    <property type="entry name" value="Topo_IA_DNA-bd_dom"/>
</dbReference>
<comment type="catalytic activity">
    <reaction evidence="1 11">
        <text>ATP-independent breakage of single-stranded DNA, followed by passage and rejoining.</text>
        <dbReference type="EC" id="5.6.2.1"/>
    </reaction>
</comment>
<dbReference type="InterPro" id="IPR006171">
    <property type="entry name" value="TOPRIM_dom"/>
</dbReference>
<evidence type="ECO:0000256" key="3">
    <source>
        <dbReference type="ARBA" id="ARBA00009446"/>
    </source>
</evidence>
<proteinExistence type="inferred from homology"/>
<keyword evidence="9 11" id="KW-0238">DNA-binding</keyword>
<keyword evidence="6" id="KW-0862">Zinc</keyword>
<dbReference type="FunFam" id="2.70.20.10:FF:000004">
    <property type="entry name" value="DNA topoisomerase"/>
    <property type="match status" value="1"/>
</dbReference>
<dbReference type="PROSITE" id="PS50880">
    <property type="entry name" value="TOPRIM"/>
    <property type="match status" value="1"/>
</dbReference>
<evidence type="ECO:0000256" key="11">
    <source>
        <dbReference type="RuleBase" id="RU362092"/>
    </source>
</evidence>
<dbReference type="Gene3D" id="1.10.290.10">
    <property type="entry name" value="Topoisomerase I, domain 4"/>
    <property type="match status" value="1"/>
</dbReference>
<evidence type="ECO:0000256" key="4">
    <source>
        <dbReference type="ARBA" id="ARBA00022723"/>
    </source>
</evidence>
<comment type="caution">
    <text evidence="15">The sequence shown here is derived from an EMBL/GenBank/DDBJ whole genome shotgun (WGS) entry which is preliminary data.</text>
</comment>
<dbReference type="SMART" id="SM00437">
    <property type="entry name" value="TOP1Ac"/>
    <property type="match status" value="1"/>
</dbReference>
<keyword evidence="7" id="KW-0460">Magnesium</keyword>
<dbReference type="CDD" id="cd00186">
    <property type="entry name" value="TOP1Ac"/>
    <property type="match status" value="1"/>
</dbReference>
<dbReference type="GO" id="GO:0006281">
    <property type="term" value="P:DNA repair"/>
    <property type="evidence" value="ECO:0007669"/>
    <property type="project" value="TreeGrafter"/>
</dbReference>
<evidence type="ECO:0000256" key="1">
    <source>
        <dbReference type="ARBA" id="ARBA00000213"/>
    </source>
</evidence>
<feature type="region of interest" description="Disordered" evidence="12">
    <location>
        <begin position="319"/>
        <end position="342"/>
    </location>
</feature>
<dbReference type="GO" id="GO:0006265">
    <property type="term" value="P:DNA topological change"/>
    <property type="evidence" value="ECO:0007669"/>
    <property type="project" value="InterPro"/>
</dbReference>
<evidence type="ECO:0000256" key="10">
    <source>
        <dbReference type="ARBA" id="ARBA00023235"/>
    </source>
</evidence>
<dbReference type="FunFam" id="3.40.50.140:FF:000003">
    <property type="entry name" value="DNA topoisomerase"/>
    <property type="match status" value="1"/>
</dbReference>
<dbReference type="GO" id="GO:0003917">
    <property type="term" value="F:DNA topoisomerase type I (single strand cut, ATP-independent) activity"/>
    <property type="evidence" value="ECO:0007669"/>
    <property type="project" value="UniProtKB-EC"/>
</dbReference>
<dbReference type="Gene3D" id="3.40.50.140">
    <property type="match status" value="1"/>
</dbReference>
<dbReference type="PANTHER" id="PTHR11390:SF21">
    <property type="entry name" value="DNA TOPOISOMERASE 3-ALPHA"/>
    <property type="match status" value="1"/>
</dbReference>
<sequence>MSGRGRIRVLNVAEKPSVAKSVAEILSRSGGGMRSRQGRSRFNRIFEFEYCIGGQPCHMLMTSVTGHLMELEFDDRFRKWHSCDPADLYHAPVRKHVPQDKLDIKRTLEEEARMCQWLVLWLDCDREGENIAFEVVEVCMAVNGHLNIWRARFSALIDREIHGSVQNLVRPNRLFADAVDARQEIDLRIGASFTRFQTMLLRDAFVLDFVRDNENVVLSYGPCQVVDVKNKEKLKYPPYPLSTLELQKRASRYFRMSSEHTMKVAEELYQAGFISYPRTETDGFSVNTDLQAIVREHFTHPAWGSYAQRLLDPDERLWRNPSNGGHDDKAHPPIHPTKLSTGEAGWTEDHKRLYEFVVRHFLACVSQPAVGAGTTVEIDIAGEKFFASGLVIIAKNYLDVYRFESWDGAVIPTYALEQQFLPTTLTLDSGVTRPPPLLSESDLLSCMDKAGIGTDATMHDHIKKLLDRHYATKDANTRFSPTKLGEALVMGYDDMGYELWKPYLRAMMECDMKEVSVGSKSKSEVLDSCLQQMKACFMDARQKKVKLLEAMELFFERSGRTGDAQSLGATVRPCSICNESNMLLKRRPNGEFMVGCQRFPLVSSTLCVFFNAY</sequence>
<dbReference type="SMART" id="SM00493">
    <property type="entry name" value="TOPRIM"/>
    <property type="match status" value="1"/>
</dbReference>
<feature type="domain" description="Toprim" evidence="13">
    <location>
        <begin position="8"/>
        <end position="154"/>
    </location>
</feature>
<keyword evidence="16" id="KW-1185">Reference proteome</keyword>
<evidence type="ECO:0000313" key="15">
    <source>
        <dbReference type="EMBL" id="KAG0492524.1"/>
    </source>
</evidence>
<comment type="function">
    <text evidence="11">Introduces a single-strand break via transesterification at a target site in duplex DNA. Releases the supercoiling and torsional tension of DNA introduced during the DNA replication and transcription by transiently cleaving and rejoining one strand of the DNA duplex. The scissile phosphodiester is attacked by the catalytic tyrosine of the enzyme, resulting in the formation of a DNA-(5'-phosphotyrosyl)-enzyme intermediate and the expulsion of a 3'-OH DNA strand.</text>
</comment>
<evidence type="ECO:0000256" key="8">
    <source>
        <dbReference type="ARBA" id="ARBA00023029"/>
    </source>
</evidence>
<evidence type="ECO:0000256" key="12">
    <source>
        <dbReference type="SAM" id="MobiDB-lite"/>
    </source>
</evidence>
<dbReference type="OrthoDB" id="429145at2759"/>